<keyword evidence="2" id="KW-0539">Nucleus</keyword>
<dbReference type="AlphaFoldDB" id="A0A8H3AQJ1"/>
<dbReference type="SMART" id="SM00066">
    <property type="entry name" value="GAL4"/>
    <property type="match status" value="1"/>
</dbReference>
<dbReference type="PROSITE" id="PS50048">
    <property type="entry name" value="ZN2_CY6_FUNGAL_2"/>
    <property type="match status" value="1"/>
</dbReference>
<organism evidence="4 5">
    <name type="scientific">Rhizoctonia solani</name>
    <dbReference type="NCBI Taxonomy" id="456999"/>
    <lineage>
        <taxon>Eukaryota</taxon>
        <taxon>Fungi</taxon>
        <taxon>Dikarya</taxon>
        <taxon>Basidiomycota</taxon>
        <taxon>Agaricomycotina</taxon>
        <taxon>Agaricomycetes</taxon>
        <taxon>Cantharellales</taxon>
        <taxon>Ceratobasidiaceae</taxon>
        <taxon>Rhizoctonia</taxon>
    </lineage>
</organism>
<dbReference type="PROSITE" id="PS00463">
    <property type="entry name" value="ZN2_CY6_FUNGAL_1"/>
    <property type="match status" value="1"/>
</dbReference>
<dbReference type="Gene3D" id="4.10.240.10">
    <property type="entry name" value="Zn(2)-C6 fungal-type DNA-binding domain"/>
    <property type="match status" value="1"/>
</dbReference>
<dbReference type="InterPro" id="IPR036864">
    <property type="entry name" value="Zn2-C6_fun-type_DNA-bd_sf"/>
</dbReference>
<comment type="caution">
    <text evidence="4">The sequence shown here is derived from an EMBL/GenBank/DDBJ whole genome shotgun (WGS) entry which is preliminary data.</text>
</comment>
<protein>
    <recommendedName>
        <fullName evidence="3">Zn(2)-C6 fungal-type domain-containing protein</fullName>
    </recommendedName>
</protein>
<evidence type="ECO:0000256" key="2">
    <source>
        <dbReference type="ARBA" id="ARBA00023242"/>
    </source>
</evidence>
<sequence>MATRRSTTGCTPCKRGRRKCDESKPLCQRCISSGKPCSYEYVEHPNPMPHLILRTKPAPRLLSKAPDIASRDTLVALEAGAVSLSTQLASGDPTMSNDFVPTTTQRNNAALDFNLTTYSGCTVDPLLLFNIPPFSEPLLSHIDSPYITPSSTQAVAGISHDITTQTAGSQPGPKELAWSDSFESELSEDYDPEGIQVLFLVTPTMDKNVKENALPFVLQCYSQWALVCVFDPLKIVHMMRERAVEQFSSEDTRTRSILMANVMGMFAKNLLLDNAGMSIVTYLVSEVQESVKSFMTKPPSSVPALYRQYAMRTLDNTLEMMTLQVNTQPLVACIQSVEDAAPVFRRACPEPPDQPLNLANILLEPGLNLRHFVCADIMMCVTTGRPTHFKYTVAYSTELCERMFQLQENYGLQWLHGLPDQFVMIFAWINSLCEIPGANTDPKWFHRIETEILQAKVVLDQSNDPILRLGRMVVREGWRNAALIYLYCVLCGADASDSRVVRALRNFMRLINGTKPGRNPDTYLANPMIIVGVAACKERDRHTIRQRILNVPECSIPGTAGYDAVRVLEDIWTRTKNEGRAAVWSDLRIACLRVTGK</sequence>
<evidence type="ECO:0000259" key="3">
    <source>
        <dbReference type="PROSITE" id="PS50048"/>
    </source>
</evidence>
<dbReference type="PANTHER" id="PTHR37534">
    <property type="entry name" value="TRANSCRIPTIONAL ACTIVATOR PROTEIN UGA3"/>
    <property type="match status" value="1"/>
</dbReference>
<dbReference type="SUPFAM" id="SSF57701">
    <property type="entry name" value="Zn2/Cys6 DNA-binding domain"/>
    <property type="match status" value="1"/>
</dbReference>
<dbReference type="EMBL" id="CAJMXA010000446">
    <property type="protein sequence ID" value="CAE6430991.1"/>
    <property type="molecule type" value="Genomic_DNA"/>
</dbReference>
<evidence type="ECO:0000256" key="1">
    <source>
        <dbReference type="ARBA" id="ARBA00004123"/>
    </source>
</evidence>
<gene>
    <name evidence="4" type="ORF">RDB_LOCUS23631</name>
</gene>
<dbReference type="GO" id="GO:0005634">
    <property type="term" value="C:nucleus"/>
    <property type="evidence" value="ECO:0007669"/>
    <property type="project" value="UniProtKB-SubCell"/>
</dbReference>
<comment type="subcellular location">
    <subcellularLocation>
        <location evidence="1">Nucleus</location>
    </subcellularLocation>
</comment>
<proteinExistence type="predicted"/>
<dbReference type="Proteomes" id="UP000663853">
    <property type="component" value="Unassembled WGS sequence"/>
</dbReference>
<dbReference type="Pfam" id="PF11951">
    <property type="entry name" value="Fungal_trans_2"/>
    <property type="match status" value="1"/>
</dbReference>
<dbReference type="GO" id="GO:0000981">
    <property type="term" value="F:DNA-binding transcription factor activity, RNA polymerase II-specific"/>
    <property type="evidence" value="ECO:0007669"/>
    <property type="project" value="InterPro"/>
</dbReference>
<reference evidence="4" key="1">
    <citation type="submission" date="2021-01" db="EMBL/GenBank/DDBJ databases">
        <authorList>
            <person name="Kaushik A."/>
        </authorList>
    </citation>
    <scope>NUCLEOTIDE SEQUENCE</scope>
    <source>
        <strain evidence="4">AG6-10EEA</strain>
    </source>
</reference>
<dbReference type="CDD" id="cd00067">
    <property type="entry name" value="GAL4"/>
    <property type="match status" value="1"/>
</dbReference>
<dbReference type="Pfam" id="PF00172">
    <property type="entry name" value="Zn_clus"/>
    <property type="match status" value="1"/>
</dbReference>
<dbReference type="InterPro" id="IPR021858">
    <property type="entry name" value="Fun_TF"/>
</dbReference>
<evidence type="ECO:0000313" key="4">
    <source>
        <dbReference type="EMBL" id="CAE6430991.1"/>
    </source>
</evidence>
<name>A0A8H3AQJ1_9AGAM</name>
<dbReference type="GO" id="GO:0008270">
    <property type="term" value="F:zinc ion binding"/>
    <property type="evidence" value="ECO:0007669"/>
    <property type="project" value="InterPro"/>
</dbReference>
<feature type="domain" description="Zn(2)-C6 fungal-type" evidence="3">
    <location>
        <begin position="9"/>
        <end position="39"/>
    </location>
</feature>
<evidence type="ECO:0000313" key="5">
    <source>
        <dbReference type="Proteomes" id="UP000663853"/>
    </source>
</evidence>
<dbReference type="PANTHER" id="PTHR37534:SF46">
    <property type="entry name" value="ZN(II)2CYS6 TRANSCRIPTION FACTOR (EUROFUNG)"/>
    <property type="match status" value="1"/>
</dbReference>
<accession>A0A8H3AQJ1</accession>
<dbReference type="InterPro" id="IPR001138">
    <property type="entry name" value="Zn2Cys6_DnaBD"/>
</dbReference>